<feature type="non-terminal residue" evidence="1">
    <location>
        <position position="1"/>
    </location>
</feature>
<dbReference type="EMBL" id="UINC01228612">
    <property type="protein sequence ID" value="SVE60002.1"/>
    <property type="molecule type" value="Genomic_DNA"/>
</dbReference>
<evidence type="ECO:0000313" key="1">
    <source>
        <dbReference type="EMBL" id="SVE60002.1"/>
    </source>
</evidence>
<gene>
    <name evidence="1" type="ORF">METZ01_LOCUS512856</name>
</gene>
<protein>
    <submittedName>
        <fullName evidence="1">Uncharacterized protein</fullName>
    </submittedName>
</protein>
<proteinExistence type="predicted"/>
<name>A0A383ESQ1_9ZZZZ</name>
<feature type="non-terminal residue" evidence="1">
    <location>
        <position position="229"/>
    </location>
</feature>
<reference evidence="1" key="1">
    <citation type="submission" date="2018-05" db="EMBL/GenBank/DDBJ databases">
        <authorList>
            <person name="Lanie J.A."/>
            <person name="Ng W.-L."/>
            <person name="Kazmierczak K.M."/>
            <person name="Andrzejewski T.M."/>
            <person name="Davidsen T.M."/>
            <person name="Wayne K.J."/>
            <person name="Tettelin H."/>
            <person name="Glass J.I."/>
            <person name="Rusch D."/>
            <person name="Podicherti R."/>
            <person name="Tsui H.-C.T."/>
            <person name="Winkler M.E."/>
        </authorList>
    </citation>
    <scope>NUCLEOTIDE SEQUENCE</scope>
</reference>
<accession>A0A383ESQ1</accession>
<dbReference type="AlphaFoldDB" id="A0A383ESQ1"/>
<organism evidence="1">
    <name type="scientific">marine metagenome</name>
    <dbReference type="NCBI Taxonomy" id="408172"/>
    <lineage>
        <taxon>unclassified sequences</taxon>
        <taxon>metagenomes</taxon>
        <taxon>ecological metagenomes</taxon>
    </lineage>
</organism>
<sequence length="229" mass="26122">ISDTLLNNYNYIFASNLFAQQTIEELSDSLIWSDYIIDIPLIDTNNLNQDIHLLDINIDLVNIDNYTSSGISFWLDDIKYLKYNNDPSNDNWNSEDSTGTEGNNIWDIGEYIEDYGLDLCDSNFEDGLGGCVIDSTMSAYNIDGTEGNNNWDYGENYKDYGLDACPDIYEDGMDGCLCFSLDDCEEETVCEDENLDNLCDNGLDPNLDNYNNDPSEDDWFDINNNQVWD</sequence>